<comment type="caution">
    <text evidence="1">The sequence shown here is derived from an EMBL/GenBank/DDBJ whole genome shotgun (WGS) entry which is preliminary data.</text>
</comment>
<organism evidence="1 2">
    <name type="scientific">Faecalibacterium duncaniae (strain DSM 17677 / JCM 31915 / A2-165)</name>
    <name type="common">Faecalibacterium prausnitzii</name>
    <dbReference type="NCBI Taxonomy" id="411483"/>
    <lineage>
        <taxon>Bacteria</taxon>
        <taxon>Bacillati</taxon>
        <taxon>Bacillota</taxon>
        <taxon>Clostridia</taxon>
        <taxon>Eubacteriales</taxon>
        <taxon>Oscillospiraceae</taxon>
        <taxon>Faecalibacterium</taxon>
    </lineage>
</organism>
<evidence type="ECO:0000313" key="2">
    <source>
        <dbReference type="Proteomes" id="UP000004619"/>
    </source>
</evidence>
<name>C7HA42_FAED2</name>
<evidence type="ECO:0000313" key="1">
    <source>
        <dbReference type="EMBL" id="EEU95219.1"/>
    </source>
</evidence>
<accession>C7HA42</accession>
<proteinExistence type="predicted"/>
<protein>
    <submittedName>
        <fullName evidence="1">Uncharacterized protein</fullName>
    </submittedName>
</protein>
<reference evidence="1" key="1">
    <citation type="submission" date="2009-08" db="EMBL/GenBank/DDBJ databases">
        <authorList>
            <person name="Weinstock G."/>
            <person name="Sodergren E."/>
            <person name="Clifton S."/>
            <person name="Fulton L."/>
            <person name="Fulton B."/>
            <person name="Courtney L."/>
            <person name="Fronick C."/>
            <person name="Harrison M."/>
            <person name="Strong C."/>
            <person name="Farmer C."/>
            <person name="Delahaunty K."/>
            <person name="Markovic C."/>
            <person name="Hall O."/>
            <person name="Minx P."/>
            <person name="Tomlinson C."/>
            <person name="Mitreva M."/>
            <person name="Nelson J."/>
            <person name="Hou S."/>
            <person name="Wollam A."/>
            <person name="Pepin K.H."/>
            <person name="Johnson M."/>
            <person name="Bhonagiri V."/>
            <person name="Nash W.E."/>
            <person name="Warren W."/>
            <person name="Chinwalla A."/>
            <person name="Mardis E.R."/>
            <person name="Wilson R.K."/>
        </authorList>
    </citation>
    <scope>NUCLEOTIDE SEQUENCE [LARGE SCALE GENOMIC DNA]</scope>
    <source>
        <strain evidence="1">A2-165</strain>
    </source>
</reference>
<keyword evidence="2" id="KW-1185">Reference proteome</keyword>
<dbReference type="EMBL" id="ACOP02000085">
    <property type="protein sequence ID" value="EEU95219.1"/>
    <property type="molecule type" value="Genomic_DNA"/>
</dbReference>
<dbReference type="AlphaFoldDB" id="C7HA42"/>
<dbReference type="STRING" id="411483.FAEPRAA2165_03198"/>
<dbReference type="HOGENOM" id="CLU_2990037_0_0_9"/>
<dbReference type="Proteomes" id="UP000004619">
    <property type="component" value="Unassembled WGS sequence"/>
</dbReference>
<gene>
    <name evidence="1" type="ORF">FAEPRAA2165_03198</name>
</gene>
<sequence length="57" mass="6483">MHKKSAGHSAHIARCKLCGKSPLKPWSGLCYNRKERKRAGKSVLHSLFHLDERGAIW</sequence>